<name>A0A6J4PVG9_9ACTN</name>
<organism evidence="1">
    <name type="scientific">uncultured Rubrobacteraceae bacterium</name>
    <dbReference type="NCBI Taxonomy" id="349277"/>
    <lineage>
        <taxon>Bacteria</taxon>
        <taxon>Bacillati</taxon>
        <taxon>Actinomycetota</taxon>
        <taxon>Rubrobacteria</taxon>
        <taxon>Rubrobacterales</taxon>
        <taxon>Rubrobacteraceae</taxon>
        <taxon>environmental samples</taxon>
    </lineage>
</organism>
<dbReference type="AlphaFoldDB" id="A0A6J4PVG9"/>
<reference evidence="1" key="1">
    <citation type="submission" date="2020-02" db="EMBL/GenBank/DDBJ databases">
        <authorList>
            <person name="Meier V. D."/>
        </authorList>
    </citation>
    <scope>NUCLEOTIDE SEQUENCE</scope>
    <source>
        <strain evidence="1">AVDCRST_MAG22</strain>
    </source>
</reference>
<evidence type="ECO:0000313" key="1">
    <source>
        <dbReference type="EMBL" id="CAA9420710.1"/>
    </source>
</evidence>
<protein>
    <submittedName>
        <fullName evidence="1">Uncharacterized protein</fullName>
    </submittedName>
</protein>
<gene>
    <name evidence="1" type="ORF">AVDCRST_MAG22-2537</name>
</gene>
<proteinExistence type="predicted"/>
<sequence length="57" mass="5885">MLAVLAAGGPLRLELAPPLPGPLARGRLGHASPLIDVAPQWAQITSYALSRTTRKGG</sequence>
<dbReference type="EMBL" id="CADCUV010000117">
    <property type="protein sequence ID" value="CAA9420710.1"/>
    <property type="molecule type" value="Genomic_DNA"/>
</dbReference>
<accession>A0A6J4PVG9</accession>